<proteinExistence type="predicted"/>
<dbReference type="GO" id="GO:0046854">
    <property type="term" value="P:phosphatidylinositol phosphate biosynthetic process"/>
    <property type="evidence" value="ECO:0007669"/>
    <property type="project" value="TreeGrafter"/>
</dbReference>
<keyword evidence="5" id="KW-1185">Reference proteome</keyword>
<dbReference type="AlphaFoldDB" id="A0A8C4R479"/>
<dbReference type="InterPro" id="IPR011990">
    <property type="entry name" value="TPR-like_helical_dom_sf"/>
</dbReference>
<accession>A0A8C4R479</accession>
<evidence type="ECO:0000313" key="5">
    <source>
        <dbReference type="Proteomes" id="UP000694388"/>
    </source>
</evidence>
<dbReference type="Pfam" id="PF13181">
    <property type="entry name" value="TPR_8"/>
    <property type="match status" value="1"/>
</dbReference>
<feature type="domain" description="Tetratricopeptide repeat protein 7 N-terminal" evidence="3">
    <location>
        <begin position="1"/>
        <end position="370"/>
    </location>
</feature>
<evidence type="ECO:0000256" key="2">
    <source>
        <dbReference type="SAM" id="MobiDB-lite"/>
    </source>
</evidence>
<dbReference type="SUPFAM" id="SSF48452">
    <property type="entry name" value="TPR-like"/>
    <property type="match status" value="2"/>
</dbReference>
<sequence>MAGRRQGARFEADIERCRTESQWEKIIDIVKQFNKLVGGDEVGNLYLGEALLELHQKEVSPRDMSNPNRMSSARLTQAKECLKEVLKQKSLKEEVVQEAMLIMAKLHYLEGSAKNALSMYTHAHLDEINLVSAPTYKIRMLAEAHAIKGLCLQEQTLASPSRQTIREEHIVMCYEKAGDIALLYLQEMERVITSSQNRSPRPTMLATEQELGCFLEVALQNAQIFHIRNGYGTGRLHRIEGRMDGTIARQLAEILLRGICEQSYWKPLEDPPQDPPPTNSQQEDQEKQKPFTRARASVVHSLYCPQDNTEEALLLLLISESMANRDGVLSRTPEHNSDRMLSLQNATVIYDLLAIALGRRGQYEMLSECLDRAMKFSFEEFHLWYQLALSLASSGKASRAVMVLRECIKLSSDDPSIPLLAAKLCIGSLHWLEEAEKFAQQVVDLGDVAGEFQAKGHMALGLVYSLQATDEVNFPSHLLCFNFSSLNRAHTLAPEDYKTSFYLALQLAISRQIPEALNCTRQSLQLQGDNMDSLHLLALLLSAQKHHQDALNILDMALGEYPESFSLLFTKVKLEALCKGPDEALLSCKHMLQIWKACYSLSNPSDSGQGSSLLDRATAEKRHQQFMNLPDFSDPETGSGYYSFYLEWKVNETLHTYLFSPAEVYIGIGKPTEALACIQEAAGLFPMSHHVLYLRGQVSELRGNLDDAKRWYDEALAINPVHVRTMQSLGLVLQRLGRGGLAEKVLRDAVRVNSTAHEAWNNLGEVLQVQGQTCAAGECLLCALELEASSPIVPFNIIPRTL</sequence>
<evidence type="ECO:0000313" key="4">
    <source>
        <dbReference type="Ensembl" id="ENSEBUP00000024951.1"/>
    </source>
</evidence>
<dbReference type="InterPro" id="IPR045819">
    <property type="entry name" value="TTC7_N"/>
</dbReference>
<evidence type="ECO:0000259" key="3">
    <source>
        <dbReference type="Pfam" id="PF19440"/>
    </source>
</evidence>
<dbReference type="OMA" id="EYYLACQ"/>
<dbReference type="PROSITE" id="PS50005">
    <property type="entry name" value="TPR"/>
    <property type="match status" value="1"/>
</dbReference>
<dbReference type="Gene3D" id="1.25.40.10">
    <property type="entry name" value="Tetratricopeptide repeat domain"/>
    <property type="match status" value="2"/>
</dbReference>
<protein>
    <submittedName>
        <fullName evidence="4">Tetratricopeptide repeat domain 7B</fullName>
    </submittedName>
</protein>
<dbReference type="SMART" id="SM00028">
    <property type="entry name" value="TPR"/>
    <property type="match status" value="7"/>
</dbReference>
<dbReference type="PANTHER" id="PTHR23083:SF365">
    <property type="entry name" value="TETRATRICOPEPTIDE REPEAT PROTEIN 7B"/>
    <property type="match status" value="1"/>
</dbReference>
<dbReference type="InterPro" id="IPR051722">
    <property type="entry name" value="Endocytosis_PI4K-reg_protein"/>
</dbReference>
<keyword evidence="1" id="KW-0802">TPR repeat</keyword>
<reference evidence="4" key="2">
    <citation type="submission" date="2025-09" db="UniProtKB">
        <authorList>
            <consortium name="Ensembl"/>
        </authorList>
    </citation>
    <scope>IDENTIFICATION</scope>
</reference>
<dbReference type="InterPro" id="IPR019734">
    <property type="entry name" value="TPR_rpt"/>
</dbReference>
<feature type="repeat" description="TPR" evidence="1">
    <location>
        <begin position="689"/>
        <end position="722"/>
    </location>
</feature>
<dbReference type="GeneTree" id="ENSGT00940000158474"/>
<reference evidence="4" key="1">
    <citation type="submission" date="2025-08" db="UniProtKB">
        <authorList>
            <consortium name="Ensembl"/>
        </authorList>
    </citation>
    <scope>IDENTIFICATION</scope>
</reference>
<dbReference type="Ensembl" id="ENSEBUT00000025527.1">
    <property type="protein sequence ID" value="ENSEBUP00000024951.1"/>
    <property type="gene ID" value="ENSEBUG00000015399.1"/>
</dbReference>
<feature type="region of interest" description="Disordered" evidence="2">
    <location>
        <begin position="266"/>
        <end position="291"/>
    </location>
</feature>
<evidence type="ECO:0000256" key="1">
    <source>
        <dbReference type="PROSITE-ProRule" id="PRU00339"/>
    </source>
</evidence>
<dbReference type="FunFam" id="1.25.40.10:FF:001449">
    <property type="entry name" value="Tetratricopeptide repeat domain 7B"/>
    <property type="match status" value="1"/>
</dbReference>
<organism evidence="4 5">
    <name type="scientific">Eptatretus burgeri</name>
    <name type="common">Inshore hagfish</name>
    <dbReference type="NCBI Taxonomy" id="7764"/>
    <lineage>
        <taxon>Eukaryota</taxon>
        <taxon>Metazoa</taxon>
        <taxon>Chordata</taxon>
        <taxon>Craniata</taxon>
        <taxon>Vertebrata</taxon>
        <taxon>Cyclostomata</taxon>
        <taxon>Myxini</taxon>
        <taxon>Myxiniformes</taxon>
        <taxon>Myxinidae</taxon>
        <taxon>Eptatretinae</taxon>
        <taxon>Eptatretus</taxon>
    </lineage>
</organism>
<dbReference type="Proteomes" id="UP000694388">
    <property type="component" value="Unplaced"/>
</dbReference>
<dbReference type="GO" id="GO:0005886">
    <property type="term" value="C:plasma membrane"/>
    <property type="evidence" value="ECO:0007669"/>
    <property type="project" value="TreeGrafter"/>
</dbReference>
<dbReference type="Pfam" id="PF19440">
    <property type="entry name" value="TTC7_N"/>
    <property type="match status" value="1"/>
</dbReference>
<dbReference type="PANTHER" id="PTHR23083">
    <property type="entry name" value="TETRATRICOPEPTIDE REPEAT PROTEIN, TPR"/>
    <property type="match status" value="1"/>
</dbReference>
<dbReference type="GO" id="GO:0072659">
    <property type="term" value="P:protein localization to plasma membrane"/>
    <property type="evidence" value="ECO:0007669"/>
    <property type="project" value="TreeGrafter"/>
</dbReference>
<dbReference type="Pfam" id="PF13432">
    <property type="entry name" value="TPR_16"/>
    <property type="match status" value="1"/>
</dbReference>
<name>A0A8C4R479_EPTBU</name>